<protein>
    <submittedName>
        <fullName evidence="2">Uncharacterized protein</fullName>
    </submittedName>
</protein>
<dbReference type="EMBL" id="JELX01000621">
    <property type="protein sequence ID" value="KYF63347.1"/>
    <property type="molecule type" value="Genomic_DNA"/>
</dbReference>
<accession>A0A150Q5R6</accession>
<evidence type="ECO:0000256" key="1">
    <source>
        <dbReference type="SAM" id="MobiDB-lite"/>
    </source>
</evidence>
<evidence type="ECO:0000313" key="2">
    <source>
        <dbReference type="EMBL" id="KYF63347.1"/>
    </source>
</evidence>
<evidence type="ECO:0000313" key="3">
    <source>
        <dbReference type="Proteomes" id="UP000075604"/>
    </source>
</evidence>
<dbReference type="Proteomes" id="UP000075604">
    <property type="component" value="Unassembled WGS sequence"/>
</dbReference>
<sequence length="249" mass="27449">MPEMVESPPREPVQEDSEVPLDEAGARARGATSSDDPVWILGDGVPPCRMTPGQYLLQRESWGPQIVRVVRVLEGVCPEQGRSARSVVFQQTESPERCLLHKKETLTQRAPPEGLIPQKRCDPPECRYMEAVSGGELPGGGGSAVLEITATWLHPTEEHECSWTHDDFYGIFVQARKDLPFTKIPKVDGLFGVLVDDRGLRAVIGDALWIMTFVPIAPSGQPEEPLEVTAHVAHHDEKTWNSLAPYCGP</sequence>
<organism evidence="2 3">
    <name type="scientific">Sorangium cellulosum</name>
    <name type="common">Polyangium cellulosum</name>
    <dbReference type="NCBI Taxonomy" id="56"/>
    <lineage>
        <taxon>Bacteria</taxon>
        <taxon>Pseudomonadati</taxon>
        <taxon>Myxococcota</taxon>
        <taxon>Polyangia</taxon>
        <taxon>Polyangiales</taxon>
        <taxon>Polyangiaceae</taxon>
        <taxon>Sorangium</taxon>
    </lineage>
</organism>
<gene>
    <name evidence="2" type="ORF">BE04_07145</name>
</gene>
<reference evidence="2 3" key="1">
    <citation type="submission" date="2014-02" db="EMBL/GenBank/DDBJ databases">
        <title>The small core and large imbalanced accessory genome model reveals a collaborative survival strategy of Sorangium cellulosum strains in nature.</title>
        <authorList>
            <person name="Han K."/>
            <person name="Peng R."/>
            <person name="Blom J."/>
            <person name="Li Y.-Z."/>
        </authorList>
    </citation>
    <scope>NUCLEOTIDE SEQUENCE [LARGE SCALE GENOMIC DNA]</scope>
    <source>
        <strain evidence="2 3">So0157-18</strain>
    </source>
</reference>
<comment type="caution">
    <text evidence="2">The sequence shown here is derived from an EMBL/GenBank/DDBJ whole genome shotgun (WGS) entry which is preliminary data.</text>
</comment>
<feature type="region of interest" description="Disordered" evidence="1">
    <location>
        <begin position="1"/>
        <end position="39"/>
    </location>
</feature>
<dbReference type="AlphaFoldDB" id="A0A150Q5R6"/>
<name>A0A150Q5R6_SORCE</name>
<proteinExistence type="predicted"/>